<evidence type="ECO:0000313" key="2">
    <source>
        <dbReference type="Proteomes" id="UP001319180"/>
    </source>
</evidence>
<keyword evidence="2" id="KW-1185">Reference proteome</keyword>
<comment type="caution">
    <text evidence="1">The sequence shown here is derived from an EMBL/GenBank/DDBJ whole genome shotgun (WGS) entry which is preliminary data.</text>
</comment>
<accession>A0AAP2DH06</accession>
<organism evidence="1 2">
    <name type="scientific">Dawidia soli</name>
    <dbReference type="NCBI Taxonomy" id="2782352"/>
    <lineage>
        <taxon>Bacteria</taxon>
        <taxon>Pseudomonadati</taxon>
        <taxon>Bacteroidota</taxon>
        <taxon>Cytophagia</taxon>
        <taxon>Cytophagales</taxon>
        <taxon>Chryseotaleaceae</taxon>
        <taxon>Dawidia</taxon>
    </lineage>
</organism>
<sequence length="140" mass="15167">MSKKKNTLKDLDEFLKQQAATLVTPTPLSGQLPAEKPAPAESTPVVAAPVVAPPAPVAAAPQAQPAVQEVTAESIGQALQTLYRKEGGPAFRQKLYDIILRAAETSGTALPEDKMLVNTVLYLKSGDQWKETIRTYWRNK</sequence>
<dbReference type="EMBL" id="JAHESC010000070">
    <property type="protein sequence ID" value="MBT1690535.1"/>
    <property type="molecule type" value="Genomic_DNA"/>
</dbReference>
<reference evidence="1 2" key="1">
    <citation type="submission" date="2021-05" db="EMBL/GenBank/DDBJ databases">
        <title>A Polyphasic approach of four new species of the genus Ohtaekwangia: Ohtaekwangia histidinii sp. nov., Ohtaekwangia cretensis sp. nov., Ohtaekwangia indiensis sp. nov., Ohtaekwangia reichenbachii sp. nov. from diverse environment.</title>
        <authorList>
            <person name="Octaviana S."/>
        </authorList>
    </citation>
    <scope>NUCLEOTIDE SEQUENCE [LARGE SCALE GENOMIC DNA]</scope>
    <source>
        <strain evidence="1 2">PWU37</strain>
    </source>
</reference>
<protein>
    <submittedName>
        <fullName evidence="1">Uncharacterized protein</fullName>
    </submittedName>
</protein>
<dbReference type="Proteomes" id="UP001319180">
    <property type="component" value="Unassembled WGS sequence"/>
</dbReference>
<gene>
    <name evidence="1" type="ORF">KK078_28480</name>
</gene>
<name>A0AAP2DH06_9BACT</name>
<evidence type="ECO:0000313" key="1">
    <source>
        <dbReference type="EMBL" id="MBT1690535.1"/>
    </source>
</evidence>
<proteinExistence type="predicted"/>
<dbReference type="RefSeq" id="WP_254094023.1">
    <property type="nucleotide sequence ID" value="NZ_JAHESC010000070.1"/>
</dbReference>
<dbReference type="AlphaFoldDB" id="A0AAP2DH06"/>